<gene>
    <name evidence="1" type="ORF">U9M48_007559</name>
</gene>
<sequence length="132" mass="14541">MGALTLTDHGKVNWDTWLNLSASSVLTTQSLFAAITRVAPLHRSGFRTHKNSAQCHPRFVDVLTGDGKESDLKKELTNLSKTLIEHEAASYLADELSLEAAGHHEVVLQGHGADLNPRQRFSPLHILHSTQQ</sequence>
<proteinExistence type="predicted"/>
<evidence type="ECO:0000313" key="2">
    <source>
        <dbReference type="Proteomes" id="UP001341281"/>
    </source>
</evidence>
<organism evidence="1 2">
    <name type="scientific">Paspalum notatum var. saurae</name>
    <dbReference type="NCBI Taxonomy" id="547442"/>
    <lineage>
        <taxon>Eukaryota</taxon>
        <taxon>Viridiplantae</taxon>
        <taxon>Streptophyta</taxon>
        <taxon>Embryophyta</taxon>
        <taxon>Tracheophyta</taxon>
        <taxon>Spermatophyta</taxon>
        <taxon>Magnoliopsida</taxon>
        <taxon>Liliopsida</taxon>
        <taxon>Poales</taxon>
        <taxon>Poaceae</taxon>
        <taxon>PACMAD clade</taxon>
        <taxon>Panicoideae</taxon>
        <taxon>Andropogonodae</taxon>
        <taxon>Paspaleae</taxon>
        <taxon>Paspalinae</taxon>
        <taxon>Paspalum</taxon>
    </lineage>
</organism>
<evidence type="ECO:0000313" key="1">
    <source>
        <dbReference type="EMBL" id="WVZ57130.1"/>
    </source>
</evidence>
<accession>A0AAQ3PUS4</accession>
<keyword evidence="2" id="KW-1185">Reference proteome</keyword>
<dbReference type="Proteomes" id="UP001341281">
    <property type="component" value="Chromosome 02"/>
</dbReference>
<dbReference type="EMBL" id="CP144746">
    <property type="protein sequence ID" value="WVZ57130.1"/>
    <property type="molecule type" value="Genomic_DNA"/>
</dbReference>
<reference evidence="1 2" key="1">
    <citation type="submission" date="2024-02" db="EMBL/GenBank/DDBJ databases">
        <title>High-quality chromosome-scale genome assembly of Pensacola bahiagrass (Paspalum notatum Flugge var. saurae).</title>
        <authorList>
            <person name="Vega J.M."/>
            <person name="Podio M."/>
            <person name="Orjuela J."/>
            <person name="Siena L.A."/>
            <person name="Pessino S.C."/>
            <person name="Combes M.C."/>
            <person name="Mariac C."/>
            <person name="Albertini E."/>
            <person name="Pupilli F."/>
            <person name="Ortiz J.P.A."/>
            <person name="Leblanc O."/>
        </authorList>
    </citation>
    <scope>NUCLEOTIDE SEQUENCE [LARGE SCALE GENOMIC DNA]</scope>
    <source>
        <strain evidence="1">R1</strain>
        <tissue evidence="1">Leaf</tissue>
    </source>
</reference>
<dbReference type="AlphaFoldDB" id="A0AAQ3PUS4"/>
<name>A0AAQ3PUS4_PASNO</name>
<feature type="non-terminal residue" evidence="1">
    <location>
        <position position="1"/>
    </location>
</feature>
<protein>
    <submittedName>
        <fullName evidence="1">Uncharacterized protein</fullName>
    </submittedName>
</protein>